<accession>B8IDR6</accession>
<name>B8IDR6_METNO</name>
<dbReference type="EMBL" id="CP001349">
    <property type="protein sequence ID" value="ACL55638.1"/>
    <property type="molecule type" value="Genomic_DNA"/>
</dbReference>
<dbReference type="HOGENOM" id="CLU_1084324_0_0_5"/>
<evidence type="ECO:0000313" key="3">
    <source>
        <dbReference type="Proteomes" id="UP000008207"/>
    </source>
</evidence>
<reference evidence="2 3" key="1">
    <citation type="submission" date="2009-01" db="EMBL/GenBank/DDBJ databases">
        <title>Complete sequence of chromosome of Methylobacterium nodulans ORS 2060.</title>
        <authorList>
            <consortium name="US DOE Joint Genome Institute"/>
            <person name="Lucas S."/>
            <person name="Copeland A."/>
            <person name="Lapidus A."/>
            <person name="Glavina del Rio T."/>
            <person name="Dalin E."/>
            <person name="Tice H."/>
            <person name="Bruce D."/>
            <person name="Goodwin L."/>
            <person name="Pitluck S."/>
            <person name="Sims D."/>
            <person name="Brettin T."/>
            <person name="Detter J.C."/>
            <person name="Han C."/>
            <person name="Larimer F."/>
            <person name="Land M."/>
            <person name="Hauser L."/>
            <person name="Kyrpides N."/>
            <person name="Ivanova N."/>
            <person name="Marx C.J."/>
            <person name="Richardson P."/>
        </authorList>
    </citation>
    <scope>NUCLEOTIDE SEQUENCE [LARGE SCALE GENOMIC DNA]</scope>
    <source>
        <strain evidence="3">LMG 21967 / CNCM I-2342 / ORS 2060</strain>
    </source>
</reference>
<organism evidence="2 3">
    <name type="scientific">Methylobacterium nodulans (strain LMG 21967 / CNCM I-2342 / ORS 2060)</name>
    <dbReference type="NCBI Taxonomy" id="460265"/>
    <lineage>
        <taxon>Bacteria</taxon>
        <taxon>Pseudomonadati</taxon>
        <taxon>Pseudomonadota</taxon>
        <taxon>Alphaproteobacteria</taxon>
        <taxon>Hyphomicrobiales</taxon>
        <taxon>Methylobacteriaceae</taxon>
        <taxon>Methylobacterium</taxon>
    </lineage>
</organism>
<dbReference type="RefSeq" id="WP_015927347.1">
    <property type="nucleotide sequence ID" value="NC_011894.1"/>
</dbReference>
<sequence>MRKRIGIEDFLRWAYRDELPKVQAEGALEGPAGYGGPWGGVLQVGTLGTRVDATENRYGVVPDRYARDDAHPDAILAAEAVQALDACTFDLPEGWNPIRDLGDLGALGTAAVGQGVAALTHIDAEGARRLRAAHTPAALVRRYALLGGCPIWEGDKPVVRLVLGANGKPAWFRRETIMGEAGPYEIEVNGMGKRGYPLPDAYQKPYLDPCPVDTIVGRGQYELWRSALDLLCEDLRDHLTGYALEPCDRPIRPWETGDRPKRRVIHSRLMVVAPLRAPPPRPRGRAPRHNSPVHHVTYASA</sequence>
<proteinExistence type="predicted"/>
<gene>
    <name evidence="2" type="ordered locus">Mnod_0601</name>
</gene>
<protein>
    <submittedName>
        <fullName evidence="2">Uncharacterized protein</fullName>
    </submittedName>
</protein>
<evidence type="ECO:0000256" key="1">
    <source>
        <dbReference type="SAM" id="MobiDB-lite"/>
    </source>
</evidence>
<evidence type="ECO:0000313" key="2">
    <source>
        <dbReference type="EMBL" id="ACL55638.1"/>
    </source>
</evidence>
<dbReference type="Proteomes" id="UP000008207">
    <property type="component" value="Chromosome"/>
</dbReference>
<feature type="region of interest" description="Disordered" evidence="1">
    <location>
        <begin position="275"/>
        <end position="301"/>
    </location>
</feature>
<keyword evidence="3" id="KW-1185">Reference proteome</keyword>
<dbReference type="AlphaFoldDB" id="B8IDR6"/>
<dbReference type="KEGG" id="mno:Mnod_0601"/>
<dbReference type="OrthoDB" id="8264995at2"/>
<feature type="compositionally biased region" description="Basic residues" evidence="1">
    <location>
        <begin position="282"/>
        <end position="292"/>
    </location>
</feature>
<dbReference type="eggNOG" id="ENOG5032S6H">
    <property type="taxonomic scope" value="Bacteria"/>
</dbReference>